<feature type="transmembrane region" description="Helical" evidence="2">
    <location>
        <begin position="12"/>
        <end position="34"/>
    </location>
</feature>
<reference evidence="3" key="1">
    <citation type="submission" date="2023-10" db="EMBL/GenBank/DDBJ databases">
        <authorList>
            <person name="Chen Y."/>
            <person name="Shah S."/>
            <person name="Dougan E. K."/>
            <person name="Thang M."/>
            <person name="Chan C."/>
        </authorList>
    </citation>
    <scope>NUCLEOTIDE SEQUENCE [LARGE SCALE GENOMIC DNA]</scope>
</reference>
<comment type="caution">
    <text evidence="3">The sequence shown here is derived from an EMBL/GenBank/DDBJ whole genome shotgun (WGS) entry which is preliminary data.</text>
</comment>
<evidence type="ECO:0000313" key="3">
    <source>
        <dbReference type="EMBL" id="CAK0871521.1"/>
    </source>
</evidence>
<evidence type="ECO:0000313" key="4">
    <source>
        <dbReference type="Proteomes" id="UP001189429"/>
    </source>
</evidence>
<accession>A0ABN9VHI9</accession>
<sequence>MPPQVWAVLPLAPMILMVLLAPIGAFGSSFFGAFGSSSFGANGSHEWSRWRPDAPDAVELELMSMPLFEKGTGAVVLAIPLALETSSDAAILSAGGHLARAPRPELAAMRAPVQAPVEDGDPGNLEQGSHHSLTESTAISLPRQPYRIGAGGRSESAGSSCALRPGEVSPVTQDSGFGTPPPAVCGFRADSRHGPAPSAPRCRADMNSAWEVADRLQTQGVMPSPDCFRKRLNALVSREEEEESFLGLPGGWPRVRARAPGSSSSREPGAGLVLSRPVRGHPAVGPGLMINITLAFSRVRCWREFLCGTDELGLGLDAHLLVRYVKPGGCGQRPLAILSRAEDRRVRPYIVQHAHVGGTLLCVSWYVLSAACW</sequence>
<keyword evidence="2" id="KW-1133">Transmembrane helix</keyword>
<keyword evidence="4" id="KW-1185">Reference proteome</keyword>
<keyword evidence="2" id="KW-0472">Membrane</keyword>
<protein>
    <submittedName>
        <fullName evidence="3">Uncharacterized protein</fullName>
    </submittedName>
</protein>
<organism evidence="3 4">
    <name type="scientific">Prorocentrum cordatum</name>
    <dbReference type="NCBI Taxonomy" id="2364126"/>
    <lineage>
        <taxon>Eukaryota</taxon>
        <taxon>Sar</taxon>
        <taxon>Alveolata</taxon>
        <taxon>Dinophyceae</taxon>
        <taxon>Prorocentrales</taxon>
        <taxon>Prorocentraceae</taxon>
        <taxon>Prorocentrum</taxon>
    </lineage>
</organism>
<proteinExistence type="predicted"/>
<gene>
    <name evidence="3" type="ORF">PCOR1329_LOCUS57339</name>
</gene>
<name>A0ABN9VHI9_9DINO</name>
<dbReference type="Proteomes" id="UP001189429">
    <property type="component" value="Unassembled WGS sequence"/>
</dbReference>
<dbReference type="EMBL" id="CAUYUJ010017081">
    <property type="protein sequence ID" value="CAK0871521.1"/>
    <property type="molecule type" value="Genomic_DNA"/>
</dbReference>
<feature type="region of interest" description="Disordered" evidence="1">
    <location>
        <begin position="150"/>
        <end position="177"/>
    </location>
</feature>
<evidence type="ECO:0000256" key="2">
    <source>
        <dbReference type="SAM" id="Phobius"/>
    </source>
</evidence>
<evidence type="ECO:0000256" key="1">
    <source>
        <dbReference type="SAM" id="MobiDB-lite"/>
    </source>
</evidence>
<keyword evidence="2" id="KW-0812">Transmembrane</keyword>
<feature type="compositionally biased region" description="Low complexity" evidence="1">
    <location>
        <begin position="153"/>
        <end position="162"/>
    </location>
</feature>